<evidence type="ECO:0000313" key="2">
    <source>
        <dbReference type="EMBL" id="KAL3819239.1"/>
    </source>
</evidence>
<name>A0ABD3S442_9LAMI</name>
<reference evidence="2 3" key="1">
    <citation type="submission" date="2024-12" db="EMBL/GenBank/DDBJ databases">
        <title>The unique morphological basis and parallel evolutionary history of personate flowers in Penstemon.</title>
        <authorList>
            <person name="Depatie T.H."/>
            <person name="Wessinger C.A."/>
        </authorList>
    </citation>
    <scope>NUCLEOTIDE SEQUENCE [LARGE SCALE GENOMIC DNA]</scope>
    <source>
        <strain evidence="2">WTNN_2</strain>
        <tissue evidence="2">Leaf</tissue>
    </source>
</reference>
<dbReference type="AlphaFoldDB" id="A0ABD3S442"/>
<dbReference type="PANTHER" id="PTHR33499">
    <property type="entry name" value="OS12G0282400 PROTEIN-RELATED"/>
    <property type="match status" value="1"/>
</dbReference>
<protein>
    <recommendedName>
        <fullName evidence="4">Transposase, Ptta/En/Spm, plant</fullName>
    </recommendedName>
</protein>
<dbReference type="PANTHER" id="PTHR33499:SF11">
    <property type="entry name" value="NO APICAL MERISTEM-ASSOCIATED C-TERMINAL DOMAIN-CONTAINING PROTEIN"/>
    <property type="match status" value="1"/>
</dbReference>
<dbReference type="EMBL" id="JBJXBP010000007">
    <property type="protein sequence ID" value="KAL3819239.1"/>
    <property type="molecule type" value="Genomic_DNA"/>
</dbReference>
<evidence type="ECO:0008006" key="4">
    <source>
        <dbReference type="Google" id="ProtNLM"/>
    </source>
</evidence>
<organism evidence="2 3">
    <name type="scientific">Penstemon smallii</name>
    <dbReference type="NCBI Taxonomy" id="265156"/>
    <lineage>
        <taxon>Eukaryota</taxon>
        <taxon>Viridiplantae</taxon>
        <taxon>Streptophyta</taxon>
        <taxon>Embryophyta</taxon>
        <taxon>Tracheophyta</taxon>
        <taxon>Spermatophyta</taxon>
        <taxon>Magnoliopsida</taxon>
        <taxon>eudicotyledons</taxon>
        <taxon>Gunneridae</taxon>
        <taxon>Pentapetalae</taxon>
        <taxon>asterids</taxon>
        <taxon>lamiids</taxon>
        <taxon>Lamiales</taxon>
        <taxon>Plantaginaceae</taxon>
        <taxon>Cheloneae</taxon>
        <taxon>Penstemon</taxon>
    </lineage>
</organism>
<keyword evidence="1" id="KW-0175">Coiled coil</keyword>
<feature type="coiled-coil region" evidence="1">
    <location>
        <begin position="229"/>
        <end position="277"/>
    </location>
</feature>
<accession>A0ABD3S442</accession>
<dbReference type="Pfam" id="PF03004">
    <property type="entry name" value="Transposase_24"/>
    <property type="match status" value="1"/>
</dbReference>
<proteinExistence type="predicted"/>
<keyword evidence="3" id="KW-1185">Reference proteome</keyword>
<dbReference type="InterPro" id="IPR004252">
    <property type="entry name" value="Probable_transposase_24"/>
</dbReference>
<dbReference type="Proteomes" id="UP001634393">
    <property type="component" value="Unassembled WGS sequence"/>
</dbReference>
<evidence type="ECO:0000313" key="3">
    <source>
        <dbReference type="Proteomes" id="UP001634393"/>
    </source>
</evidence>
<gene>
    <name evidence="2" type="ORF">ACJIZ3_005144</name>
</gene>
<sequence length="293" mass="33911">MNGFKYVVHISNEKRRPLNRVQSAKEHIPMPVKWTELKEEEIMPAFDFLQMKLNIVGLDHEKKMMVLDLLKNRTRSQRYRLHKHFLKHSTTLEAIEDQPEMLSKENWKALCAYWSDPKVQERCETNRNNRSKLSILHNQGSRAFVTPLNDLEEKAGKQLDKIEFFPPTHCTDGKWTISECGVRYKSMLNVQAKSIAEGNSMTPNECYDEVMGVKSGYNKGFGYGPKPPRKALSANTRKLEEALKDSQIENTWLKERLGAAETQLDELNARMANQDKILQMILSQQNLQPPISH</sequence>
<comment type="caution">
    <text evidence="2">The sequence shown here is derived from an EMBL/GenBank/DDBJ whole genome shotgun (WGS) entry which is preliminary data.</text>
</comment>
<evidence type="ECO:0000256" key="1">
    <source>
        <dbReference type="SAM" id="Coils"/>
    </source>
</evidence>